<feature type="coiled-coil region" evidence="1">
    <location>
        <begin position="129"/>
        <end position="156"/>
    </location>
</feature>
<gene>
    <name evidence="2" type="ORF">lb338_phage_19</name>
</gene>
<accession>C1KFC9</accession>
<keyword evidence="1" id="KW-0175">Coiled coil</keyword>
<evidence type="ECO:0000313" key="2">
    <source>
        <dbReference type="EMBL" id="ACO36940.1"/>
    </source>
</evidence>
<reference evidence="2 3" key="1">
    <citation type="journal article" date="2009" name="Gene">
        <title>Genome of a virulent bacteriophage Lb338-1 that lyses the probiotic Lactobacillus paracasei cheese strain.</title>
        <authorList>
            <person name="Alemayehu D."/>
            <person name="Ross R.P."/>
            <person name="O'Sullivan O."/>
            <person name="Coffey A."/>
            <person name="Stanton C."/>
            <person name="Fitzgerald G.F."/>
            <person name="McAuliffe O."/>
        </authorList>
    </citation>
    <scope>NUCLEOTIDE SEQUENCE [LARGE SCALE GENOMIC DNA]</scope>
    <source>
        <strain evidence="2">Lb338-1</strain>
    </source>
</reference>
<protein>
    <submittedName>
        <fullName evidence="2">Uncharacterized protein</fullName>
    </submittedName>
</protein>
<evidence type="ECO:0000313" key="3">
    <source>
        <dbReference type="Proteomes" id="UP000001878"/>
    </source>
</evidence>
<dbReference type="RefSeq" id="YP_002790698.1">
    <property type="nucleotide sequence ID" value="NC_012530.1"/>
</dbReference>
<dbReference type="KEGG" id="vg:7750874"/>
<dbReference type="Proteomes" id="UP000001878">
    <property type="component" value="Segment"/>
</dbReference>
<proteinExistence type="predicted"/>
<organism evidence="2 3">
    <name type="scientific">Lactobacillus phage Lb338-1</name>
    <dbReference type="NCBI Taxonomy" id="2892342"/>
    <lineage>
        <taxon>Viruses</taxon>
        <taxon>Duplodnaviria</taxon>
        <taxon>Heunggongvirae</taxon>
        <taxon>Uroviricota</taxon>
        <taxon>Caudoviricetes</taxon>
        <taxon>Herelleviridae</taxon>
        <taxon>Mooreparkvirus</taxon>
        <taxon>Mooreparkvirus Lb3381</taxon>
    </lineage>
</organism>
<dbReference type="EMBL" id="FJ822135">
    <property type="protein sequence ID" value="ACO36940.1"/>
    <property type="molecule type" value="Genomic_DNA"/>
</dbReference>
<sequence>MGLLHMSGVKEIYISALNYLHDNYPGTYEEKESSAKGDFPYQVSTILLHTLRNTYEIRYVVCFDLSVIRGFCEKVEIYKDGKVYHVFADTHHLYDDEDIGRACIDIIVAINNLLYGKHLLNPSKPQQQKHSKDLQVKTLEEQVKKLSNRVARLEGLL</sequence>
<keyword evidence="3" id="KW-1185">Reference proteome</keyword>
<evidence type="ECO:0000256" key="1">
    <source>
        <dbReference type="SAM" id="Coils"/>
    </source>
</evidence>
<name>C1KFC9_9CAUD</name>
<dbReference type="GeneID" id="7750874"/>